<comment type="caution">
    <text evidence="1">The sequence shown here is derived from an EMBL/GenBank/DDBJ whole genome shotgun (WGS) entry which is preliminary data.</text>
</comment>
<name>A0ACC0VEQ8_9HYPO</name>
<sequence length="319" mass="32177">MLDPSRLGTYPSLVDRVVVISGGASGIGAAMTETFAHQGARVIVLDVLADEATRLFKRMQKSGGARYPISIYTCDLTDVEGALRPAAGAILREHPAIHVLINNHVGNSITSSSSAPPSRAPSSSSSRSRGGRGGGGGGGGGEEVGDGKGKDDRTSKAAPAMMDVTPETWDRGVDGNLRDQFFLTQALMPGLLAAGSASVINMGSGTWSHVLGGGGPAGSGGVAPQAAADAGLAGLTRSMARELGPGGVRVNSIVVGAVAPERRGRDALGPDGAARLLEGQALKVVLQPDDVARTALWLAADDSRGVTDQSIAVDGGRLG</sequence>
<proteinExistence type="predicted"/>
<organism evidence="1 2">
    <name type="scientific">Trichothecium roseum</name>
    <dbReference type="NCBI Taxonomy" id="47278"/>
    <lineage>
        <taxon>Eukaryota</taxon>
        <taxon>Fungi</taxon>
        <taxon>Dikarya</taxon>
        <taxon>Ascomycota</taxon>
        <taxon>Pezizomycotina</taxon>
        <taxon>Sordariomycetes</taxon>
        <taxon>Hypocreomycetidae</taxon>
        <taxon>Hypocreales</taxon>
        <taxon>Hypocreales incertae sedis</taxon>
        <taxon>Trichothecium</taxon>
    </lineage>
</organism>
<keyword evidence="2" id="KW-1185">Reference proteome</keyword>
<dbReference type="EMBL" id="CM047940">
    <property type="protein sequence ID" value="KAI9904248.1"/>
    <property type="molecule type" value="Genomic_DNA"/>
</dbReference>
<evidence type="ECO:0000313" key="1">
    <source>
        <dbReference type="EMBL" id="KAI9904248.1"/>
    </source>
</evidence>
<gene>
    <name evidence="1" type="ORF">N3K66_000777</name>
</gene>
<accession>A0ACC0VEQ8</accession>
<reference evidence="1" key="1">
    <citation type="submission" date="2022-10" db="EMBL/GenBank/DDBJ databases">
        <title>Complete Genome of Trichothecium roseum strain YXFP-22015, a Plant Pathogen Isolated from Citrus.</title>
        <authorList>
            <person name="Wang Y."/>
            <person name="Zhu L."/>
        </authorList>
    </citation>
    <scope>NUCLEOTIDE SEQUENCE</scope>
    <source>
        <strain evidence="1">YXFP-22015</strain>
    </source>
</reference>
<dbReference type="Proteomes" id="UP001163324">
    <property type="component" value="Chromosome 1"/>
</dbReference>
<protein>
    <submittedName>
        <fullName evidence="1">Uncharacterized protein</fullName>
    </submittedName>
</protein>
<evidence type="ECO:0000313" key="2">
    <source>
        <dbReference type="Proteomes" id="UP001163324"/>
    </source>
</evidence>